<name>A0A2H0WZL0_9BACT</name>
<evidence type="ECO:0000256" key="3">
    <source>
        <dbReference type="ARBA" id="ARBA00022679"/>
    </source>
</evidence>
<dbReference type="Proteomes" id="UP000229574">
    <property type="component" value="Unassembled WGS sequence"/>
</dbReference>
<dbReference type="EMBL" id="PEYY01000048">
    <property type="protein sequence ID" value="PIS18096.1"/>
    <property type="molecule type" value="Genomic_DNA"/>
</dbReference>
<evidence type="ECO:0000313" key="5">
    <source>
        <dbReference type="EMBL" id="PIS18096.1"/>
    </source>
</evidence>
<protein>
    <recommendedName>
        <fullName evidence="4">Glycosyltransferase 2-like domain-containing protein</fullName>
    </recommendedName>
</protein>
<accession>A0A2H0WZL0</accession>
<sequence>MKKIPSVSVVIPSWNSESKMKQNLPYVFAAASAVKAEIVIVDDNSQFDQSAAYIKSLGKKVRFYANKENGGFSFTVNRGVSLAKGDLIMLLNTDVRPSPDCFVKALKYFEDKSVYALNFNSQEAWMGGEWKDGLFHHFKVAPTASNKNKVNPSLWASGGQGAFDRAKWLELGGMDMLYKPFYWEDTDMGFNAWKRGWQVLWAPECKVVHDHQKSVIASNFTKEFVMATAQRNQFLFIWKNVADPTFLLSHLIRLPYFLFKFPLPVLRAFTYLPMVIRHRAVAQKYWVKADRDILKLWIR</sequence>
<dbReference type="InterPro" id="IPR001173">
    <property type="entry name" value="Glyco_trans_2-like"/>
</dbReference>
<gene>
    <name evidence="5" type="ORF">COT54_01130</name>
</gene>
<dbReference type="InterPro" id="IPR029044">
    <property type="entry name" value="Nucleotide-diphossugar_trans"/>
</dbReference>
<evidence type="ECO:0000313" key="6">
    <source>
        <dbReference type="Proteomes" id="UP000229574"/>
    </source>
</evidence>
<keyword evidence="3" id="KW-0808">Transferase</keyword>
<comment type="similarity">
    <text evidence="1">Belongs to the glycosyltransferase 2 family.</text>
</comment>
<dbReference type="GO" id="GO:0016757">
    <property type="term" value="F:glycosyltransferase activity"/>
    <property type="evidence" value="ECO:0007669"/>
    <property type="project" value="UniProtKB-KW"/>
</dbReference>
<dbReference type="Gene3D" id="3.90.550.10">
    <property type="entry name" value="Spore Coat Polysaccharide Biosynthesis Protein SpsA, Chain A"/>
    <property type="match status" value="1"/>
</dbReference>
<dbReference type="Pfam" id="PF00535">
    <property type="entry name" value="Glycos_transf_2"/>
    <property type="match status" value="1"/>
</dbReference>
<keyword evidence="2" id="KW-0328">Glycosyltransferase</keyword>
<dbReference type="AlphaFoldDB" id="A0A2H0WZL0"/>
<evidence type="ECO:0000259" key="4">
    <source>
        <dbReference type="Pfam" id="PF00535"/>
    </source>
</evidence>
<evidence type="ECO:0000256" key="2">
    <source>
        <dbReference type="ARBA" id="ARBA00022676"/>
    </source>
</evidence>
<reference evidence="6" key="1">
    <citation type="submission" date="2017-09" db="EMBL/GenBank/DDBJ databases">
        <title>Depth-based differentiation of microbial function through sediment-hosted aquifers and enrichment of novel symbionts in the deep terrestrial subsurface.</title>
        <authorList>
            <person name="Probst A.J."/>
            <person name="Ladd B."/>
            <person name="Jarett J.K."/>
            <person name="Geller-Mcgrath D.E."/>
            <person name="Sieber C.M.K."/>
            <person name="Emerson J.B."/>
            <person name="Anantharaman K."/>
            <person name="Thomas B.C."/>
            <person name="Malmstrom R."/>
            <person name="Stieglmeier M."/>
            <person name="Klingl A."/>
            <person name="Woyke T."/>
            <person name="Ryan C.M."/>
            <person name="Banfield J.F."/>
        </authorList>
    </citation>
    <scope>NUCLEOTIDE SEQUENCE [LARGE SCALE GENOMIC DNA]</scope>
</reference>
<evidence type="ECO:0000256" key="1">
    <source>
        <dbReference type="ARBA" id="ARBA00006739"/>
    </source>
</evidence>
<dbReference type="SUPFAM" id="SSF53448">
    <property type="entry name" value="Nucleotide-diphospho-sugar transferases"/>
    <property type="match status" value="1"/>
</dbReference>
<organism evidence="5 6">
    <name type="scientific">Candidatus Collierbacteria bacterium CG09_land_8_20_14_0_10_46_12</name>
    <dbReference type="NCBI Taxonomy" id="1974533"/>
    <lineage>
        <taxon>Bacteria</taxon>
        <taxon>Candidatus Collieribacteriota</taxon>
    </lineage>
</organism>
<proteinExistence type="inferred from homology"/>
<dbReference type="PANTHER" id="PTHR43179">
    <property type="entry name" value="RHAMNOSYLTRANSFERASE WBBL"/>
    <property type="match status" value="1"/>
</dbReference>
<comment type="caution">
    <text evidence="5">The sequence shown here is derived from an EMBL/GenBank/DDBJ whole genome shotgun (WGS) entry which is preliminary data.</text>
</comment>
<dbReference type="PANTHER" id="PTHR43179:SF12">
    <property type="entry name" value="GALACTOFURANOSYLTRANSFERASE GLFT2"/>
    <property type="match status" value="1"/>
</dbReference>
<feature type="domain" description="Glycosyltransferase 2-like" evidence="4">
    <location>
        <begin position="8"/>
        <end position="113"/>
    </location>
</feature>